<dbReference type="Pfam" id="PF13302">
    <property type="entry name" value="Acetyltransf_3"/>
    <property type="match status" value="1"/>
</dbReference>
<dbReference type="PROSITE" id="PS51186">
    <property type="entry name" value="GNAT"/>
    <property type="match status" value="1"/>
</dbReference>
<dbReference type="InterPro" id="IPR016181">
    <property type="entry name" value="Acyl_CoA_acyltransferase"/>
</dbReference>
<dbReference type="OrthoDB" id="9795206at2"/>
<sequence>MFVIVVDERLYLRKLMSDDLKRFWELGYKEEAPEWKQWDAPYFPHRTMSYEQLLEKKETYVDQDDFYGIFVDDVLIGIVSYYWEYEPSRWLETGILIYDPVNRGSGIGLRALRAWIDYVFKAVPVVERVGFTTWSGNKPMMRVGEKLGMTLEGRMRKCRFYNGVYYDSIRYGVLREEWL</sequence>
<dbReference type="AlphaFoldDB" id="A0A1G6GZQ0"/>
<dbReference type="GO" id="GO:0016747">
    <property type="term" value="F:acyltransferase activity, transferring groups other than amino-acyl groups"/>
    <property type="evidence" value="ECO:0007669"/>
    <property type="project" value="InterPro"/>
</dbReference>
<feature type="domain" description="N-acetyltransferase" evidence="1">
    <location>
        <begin position="21"/>
        <end position="172"/>
    </location>
</feature>
<dbReference type="EMBL" id="FMYM01000002">
    <property type="protein sequence ID" value="SDB87502.1"/>
    <property type="molecule type" value="Genomic_DNA"/>
</dbReference>
<keyword evidence="2" id="KW-0808">Transferase</keyword>
<proteinExistence type="predicted"/>
<dbReference type="Gene3D" id="3.40.630.30">
    <property type="match status" value="1"/>
</dbReference>
<accession>A0A1G6GZQ0</accession>
<protein>
    <submittedName>
        <fullName evidence="2">Protein N-acetyltransferase, RimJ/RimL family</fullName>
    </submittedName>
</protein>
<evidence type="ECO:0000259" key="1">
    <source>
        <dbReference type="PROSITE" id="PS51186"/>
    </source>
</evidence>
<dbReference type="STRING" id="1464122.SAMN05421737_102197"/>
<dbReference type="InterPro" id="IPR000182">
    <property type="entry name" value="GNAT_dom"/>
</dbReference>
<name>A0A1G6GZQ0_9BACI</name>
<evidence type="ECO:0000313" key="3">
    <source>
        <dbReference type="Proteomes" id="UP000242662"/>
    </source>
</evidence>
<dbReference type="PANTHER" id="PTHR43415">
    <property type="entry name" value="SPERMIDINE N(1)-ACETYLTRANSFERASE"/>
    <property type="match status" value="1"/>
</dbReference>
<evidence type="ECO:0000313" key="2">
    <source>
        <dbReference type="EMBL" id="SDB87502.1"/>
    </source>
</evidence>
<reference evidence="3" key="1">
    <citation type="submission" date="2016-09" db="EMBL/GenBank/DDBJ databases">
        <authorList>
            <person name="Varghese N."/>
            <person name="Submissions S."/>
        </authorList>
    </citation>
    <scope>NUCLEOTIDE SEQUENCE [LARGE SCALE GENOMIC DNA]</scope>
    <source>
        <strain evidence="3">25nlg</strain>
    </source>
</reference>
<dbReference type="Proteomes" id="UP000242662">
    <property type="component" value="Unassembled WGS sequence"/>
</dbReference>
<dbReference type="CDD" id="cd04301">
    <property type="entry name" value="NAT_SF"/>
    <property type="match status" value="1"/>
</dbReference>
<dbReference type="PANTHER" id="PTHR43415:SF4">
    <property type="entry name" value="N-ACETYLTRANSFERASE DOMAIN-CONTAINING PROTEIN"/>
    <property type="match status" value="1"/>
</dbReference>
<keyword evidence="3" id="KW-1185">Reference proteome</keyword>
<gene>
    <name evidence="2" type="ORF">SAMN05421737_102197</name>
</gene>
<organism evidence="2 3">
    <name type="scientific">Shouchella lonarensis</name>
    <dbReference type="NCBI Taxonomy" id="1464122"/>
    <lineage>
        <taxon>Bacteria</taxon>
        <taxon>Bacillati</taxon>
        <taxon>Bacillota</taxon>
        <taxon>Bacilli</taxon>
        <taxon>Bacillales</taxon>
        <taxon>Bacillaceae</taxon>
        <taxon>Shouchella</taxon>
    </lineage>
</organism>
<dbReference type="SUPFAM" id="SSF55729">
    <property type="entry name" value="Acyl-CoA N-acyltransferases (Nat)"/>
    <property type="match status" value="1"/>
</dbReference>